<keyword evidence="1" id="KW-0732">Signal</keyword>
<proteinExistence type="predicted"/>
<dbReference type="EMBL" id="JAPJZI010000002">
    <property type="protein sequence ID" value="MDA5401206.1"/>
    <property type="molecule type" value="Genomic_DNA"/>
</dbReference>
<protein>
    <submittedName>
        <fullName evidence="2">Uncharacterized protein</fullName>
    </submittedName>
</protein>
<feature type="chain" id="PRO_5040883743" evidence="1">
    <location>
        <begin position="27"/>
        <end position="105"/>
    </location>
</feature>
<gene>
    <name evidence="2" type="ORF">OQ273_21720</name>
</gene>
<evidence type="ECO:0000313" key="3">
    <source>
        <dbReference type="Proteomes" id="UP001151234"/>
    </source>
</evidence>
<evidence type="ECO:0000313" key="2">
    <source>
        <dbReference type="EMBL" id="MDA5401206.1"/>
    </source>
</evidence>
<dbReference type="Proteomes" id="UP001151234">
    <property type="component" value="Unassembled WGS sequence"/>
</dbReference>
<reference evidence="2" key="1">
    <citation type="submission" date="2022-11" db="EMBL/GenBank/DDBJ databases">
        <title>Draft genome sequence of Hoeflea poritis E7-10 and Hoeflea prorocentri PM5-8, separated from scleractinian coral Porites lutea and marine dinoflagellate.</title>
        <authorList>
            <person name="Zhang G."/>
            <person name="Wei Q."/>
            <person name="Cai L."/>
        </authorList>
    </citation>
    <scope>NUCLEOTIDE SEQUENCE</scope>
    <source>
        <strain evidence="2">PM5-8</strain>
    </source>
</reference>
<feature type="signal peptide" evidence="1">
    <location>
        <begin position="1"/>
        <end position="26"/>
    </location>
</feature>
<accession>A0A9X3UQL1</accession>
<name>A0A9X3UQL1_9HYPH</name>
<dbReference type="RefSeq" id="WP_267993201.1">
    <property type="nucleotide sequence ID" value="NZ_JAPJZI010000002.1"/>
</dbReference>
<sequence>MSKRSLVSLAVAAMIAPMLAVAPANADGGLPTKIKGVGTYSGAISARQFKGNGIYFYVDRDRGNYAPINPPKKMLPRPGPKIIDVGDAQPAMDCDDQTKICIIRP</sequence>
<dbReference type="AlphaFoldDB" id="A0A9X3UQL1"/>
<organism evidence="2 3">
    <name type="scientific">Hoeflea prorocentri</name>
    <dbReference type="NCBI Taxonomy" id="1922333"/>
    <lineage>
        <taxon>Bacteria</taxon>
        <taxon>Pseudomonadati</taxon>
        <taxon>Pseudomonadota</taxon>
        <taxon>Alphaproteobacteria</taxon>
        <taxon>Hyphomicrobiales</taxon>
        <taxon>Rhizobiaceae</taxon>
        <taxon>Hoeflea</taxon>
    </lineage>
</organism>
<evidence type="ECO:0000256" key="1">
    <source>
        <dbReference type="SAM" id="SignalP"/>
    </source>
</evidence>
<keyword evidence="3" id="KW-1185">Reference proteome</keyword>
<comment type="caution">
    <text evidence="2">The sequence shown here is derived from an EMBL/GenBank/DDBJ whole genome shotgun (WGS) entry which is preliminary data.</text>
</comment>